<feature type="domain" description="MADS-box" evidence="6">
    <location>
        <begin position="9"/>
        <end position="69"/>
    </location>
</feature>
<comment type="subcellular location">
    <subcellularLocation>
        <location evidence="1">Nucleus</location>
    </subcellularLocation>
</comment>
<evidence type="ECO:0000256" key="1">
    <source>
        <dbReference type="ARBA" id="ARBA00004123"/>
    </source>
</evidence>
<dbReference type="InterPro" id="IPR036879">
    <property type="entry name" value="TF_MADSbox_sf"/>
</dbReference>
<name>A0AAW0L6I1_QUESU</name>
<dbReference type="GO" id="GO:0000978">
    <property type="term" value="F:RNA polymerase II cis-regulatory region sequence-specific DNA binding"/>
    <property type="evidence" value="ECO:0007669"/>
    <property type="project" value="TreeGrafter"/>
</dbReference>
<keyword evidence="5" id="KW-0539">Nucleus</keyword>
<keyword evidence="4" id="KW-0804">Transcription</keyword>
<proteinExistence type="predicted"/>
<sequence length="228" mass="25531">MSMNKAKSKGRQKIENKLITDYCCREVTFSKRKSGLFKSASELCILCGAKIGIVVFSLAGKPFCFGNPDINTIIDQYDSGNPQTNVGTGDIVESLQRATILELSKELDMKLKELEIEKERGEAIEKLRKEIQQKLIWEAPIEELGLRDLQQLSLSLENLKKKIHARVHKLCNGASSSSSSTWSLPSADATHLVGAFITETSNRDMEWQAQRQNEELNSSLDCLTFDAF</sequence>
<dbReference type="FunFam" id="3.40.1810.10:FF:000006">
    <property type="entry name" value="Agamous-like MADS-box protein AGL62"/>
    <property type="match status" value="1"/>
</dbReference>
<dbReference type="EMBL" id="PKMF04000148">
    <property type="protein sequence ID" value="KAK7846925.1"/>
    <property type="molecule type" value="Genomic_DNA"/>
</dbReference>
<dbReference type="GO" id="GO:0005634">
    <property type="term" value="C:nucleus"/>
    <property type="evidence" value="ECO:0007669"/>
    <property type="project" value="UniProtKB-SubCell"/>
</dbReference>
<dbReference type="GO" id="GO:0046983">
    <property type="term" value="F:protein dimerization activity"/>
    <property type="evidence" value="ECO:0007669"/>
    <property type="project" value="InterPro"/>
</dbReference>
<evidence type="ECO:0000256" key="4">
    <source>
        <dbReference type="ARBA" id="ARBA00023163"/>
    </source>
</evidence>
<dbReference type="GO" id="GO:0000981">
    <property type="term" value="F:DNA-binding transcription factor activity, RNA polymerase II-specific"/>
    <property type="evidence" value="ECO:0007669"/>
    <property type="project" value="TreeGrafter"/>
</dbReference>
<evidence type="ECO:0000256" key="2">
    <source>
        <dbReference type="ARBA" id="ARBA00023015"/>
    </source>
</evidence>
<comment type="caution">
    <text evidence="7">The sequence shown here is derived from an EMBL/GenBank/DDBJ whole genome shotgun (WGS) entry which is preliminary data.</text>
</comment>
<keyword evidence="3" id="KW-0238">DNA-binding</keyword>
<organism evidence="7 8">
    <name type="scientific">Quercus suber</name>
    <name type="common">Cork oak</name>
    <dbReference type="NCBI Taxonomy" id="58331"/>
    <lineage>
        <taxon>Eukaryota</taxon>
        <taxon>Viridiplantae</taxon>
        <taxon>Streptophyta</taxon>
        <taxon>Embryophyta</taxon>
        <taxon>Tracheophyta</taxon>
        <taxon>Spermatophyta</taxon>
        <taxon>Magnoliopsida</taxon>
        <taxon>eudicotyledons</taxon>
        <taxon>Gunneridae</taxon>
        <taxon>Pentapetalae</taxon>
        <taxon>rosids</taxon>
        <taxon>fabids</taxon>
        <taxon>Fagales</taxon>
        <taxon>Fagaceae</taxon>
        <taxon>Quercus</taxon>
    </lineage>
</organism>
<dbReference type="InterPro" id="IPR002100">
    <property type="entry name" value="TF_MADSbox"/>
</dbReference>
<dbReference type="PROSITE" id="PS50066">
    <property type="entry name" value="MADS_BOX_2"/>
    <property type="match status" value="1"/>
</dbReference>
<dbReference type="SUPFAM" id="SSF55455">
    <property type="entry name" value="SRF-like"/>
    <property type="match status" value="1"/>
</dbReference>
<evidence type="ECO:0000256" key="3">
    <source>
        <dbReference type="ARBA" id="ARBA00023125"/>
    </source>
</evidence>
<dbReference type="Proteomes" id="UP000237347">
    <property type="component" value="Unassembled WGS sequence"/>
</dbReference>
<evidence type="ECO:0000313" key="8">
    <source>
        <dbReference type="Proteomes" id="UP000237347"/>
    </source>
</evidence>
<keyword evidence="2" id="KW-0805">Transcription regulation</keyword>
<dbReference type="AlphaFoldDB" id="A0AAW0L6I1"/>
<dbReference type="Pfam" id="PF00319">
    <property type="entry name" value="SRF-TF"/>
    <property type="match status" value="1"/>
</dbReference>
<dbReference type="PANTHER" id="PTHR11945:SF629">
    <property type="entry name" value="OS02G0164450 PROTEIN"/>
    <property type="match status" value="1"/>
</dbReference>
<evidence type="ECO:0000256" key="5">
    <source>
        <dbReference type="ARBA" id="ARBA00023242"/>
    </source>
</evidence>
<dbReference type="PANTHER" id="PTHR11945">
    <property type="entry name" value="MADS BOX PROTEIN"/>
    <property type="match status" value="1"/>
</dbReference>
<accession>A0AAW0L6I1</accession>
<dbReference type="Gene3D" id="3.40.1810.10">
    <property type="entry name" value="Transcription factor, MADS-box"/>
    <property type="match status" value="1"/>
</dbReference>
<protein>
    <submittedName>
        <fullName evidence="7">Agamous-like mads-box protein agl61</fullName>
    </submittedName>
</protein>
<dbReference type="PRINTS" id="PR00404">
    <property type="entry name" value="MADSDOMAIN"/>
</dbReference>
<gene>
    <name evidence="7" type="primary">AGL61_5</name>
    <name evidence="7" type="ORF">CFP56_007327</name>
</gene>
<keyword evidence="8" id="KW-1185">Reference proteome</keyword>
<dbReference type="SMART" id="SM00432">
    <property type="entry name" value="MADS"/>
    <property type="match status" value="1"/>
</dbReference>
<evidence type="ECO:0000259" key="6">
    <source>
        <dbReference type="PROSITE" id="PS50066"/>
    </source>
</evidence>
<reference evidence="7 8" key="1">
    <citation type="journal article" date="2018" name="Sci. Data">
        <title>The draft genome sequence of cork oak.</title>
        <authorList>
            <person name="Ramos A.M."/>
            <person name="Usie A."/>
            <person name="Barbosa P."/>
            <person name="Barros P.M."/>
            <person name="Capote T."/>
            <person name="Chaves I."/>
            <person name="Simoes F."/>
            <person name="Abreu I."/>
            <person name="Carrasquinho I."/>
            <person name="Faro C."/>
            <person name="Guimaraes J.B."/>
            <person name="Mendonca D."/>
            <person name="Nobrega F."/>
            <person name="Rodrigues L."/>
            <person name="Saibo N.J.M."/>
            <person name="Varela M.C."/>
            <person name="Egas C."/>
            <person name="Matos J."/>
            <person name="Miguel C.M."/>
            <person name="Oliveira M.M."/>
            <person name="Ricardo C.P."/>
            <person name="Goncalves S."/>
        </authorList>
    </citation>
    <scope>NUCLEOTIDE SEQUENCE [LARGE SCALE GENOMIC DNA]</scope>
    <source>
        <strain evidence="8">cv. HL8</strain>
    </source>
</reference>
<evidence type="ECO:0000313" key="7">
    <source>
        <dbReference type="EMBL" id="KAK7846925.1"/>
    </source>
</evidence>